<gene>
    <name evidence="2" type="ORF">MET9862_05002</name>
</gene>
<proteinExistence type="predicted"/>
<dbReference type="OrthoDB" id="4736977at2"/>
<dbReference type="AlphaFoldDB" id="A0A509EM96"/>
<protein>
    <recommendedName>
        <fullName evidence="4">Argininosuccinate lyase</fullName>
    </recommendedName>
</protein>
<feature type="signal peptide" evidence="1">
    <location>
        <begin position="1"/>
        <end position="22"/>
    </location>
</feature>
<keyword evidence="3" id="KW-1185">Reference proteome</keyword>
<organism evidence="2 3">
    <name type="scientific">Methylobacterium symbioticum</name>
    <dbReference type="NCBI Taxonomy" id="2584084"/>
    <lineage>
        <taxon>Bacteria</taxon>
        <taxon>Pseudomonadati</taxon>
        <taxon>Pseudomonadota</taxon>
        <taxon>Alphaproteobacteria</taxon>
        <taxon>Hyphomicrobiales</taxon>
        <taxon>Methylobacteriaceae</taxon>
        <taxon>Methylobacterium</taxon>
    </lineage>
</organism>
<dbReference type="Proteomes" id="UP000410984">
    <property type="component" value="Unassembled WGS sequence"/>
</dbReference>
<sequence length="108" mass="11822">MFARTIAAACAAALLLAGTAQAANRHVDIVNRTGMTIRHFYASSTGTDDWEEDILGRDVIEDSETFDINIDDGTGACRFDFKAVFDNGKALVRKNVNVCEIGTFTYRP</sequence>
<dbReference type="EMBL" id="CABFPH010000120">
    <property type="protein sequence ID" value="VUD74373.1"/>
    <property type="molecule type" value="Genomic_DNA"/>
</dbReference>
<dbReference type="RefSeq" id="WP_142585677.1">
    <property type="nucleotide sequence ID" value="NZ_CABFPH010000120.1"/>
</dbReference>
<evidence type="ECO:0000313" key="3">
    <source>
        <dbReference type="Proteomes" id="UP000410984"/>
    </source>
</evidence>
<feature type="chain" id="PRO_5021369648" description="Argininosuccinate lyase" evidence="1">
    <location>
        <begin position="23"/>
        <end position="108"/>
    </location>
</feature>
<accession>A0A509EM96</accession>
<name>A0A509EM96_9HYPH</name>
<evidence type="ECO:0000313" key="2">
    <source>
        <dbReference type="EMBL" id="VUD74373.1"/>
    </source>
</evidence>
<evidence type="ECO:0008006" key="4">
    <source>
        <dbReference type="Google" id="ProtNLM"/>
    </source>
</evidence>
<keyword evidence="1" id="KW-0732">Signal</keyword>
<reference evidence="2 3" key="1">
    <citation type="submission" date="2019-06" db="EMBL/GenBank/DDBJ databases">
        <authorList>
            <person name="Rodrigo-Torres L."/>
            <person name="Arahal R. D."/>
            <person name="Lucena T."/>
        </authorList>
    </citation>
    <scope>NUCLEOTIDE SEQUENCE [LARGE SCALE GENOMIC DNA]</scope>
    <source>
        <strain evidence="2 3">SB0023/3</strain>
    </source>
</reference>
<evidence type="ECO:0000256" key="1">
    <source>
        <dbReference type="SAM" id="SignalP"/>
    </source>
</evidence>